<protein>
    <recommendedName>
        <fullName evidence="4">Lipoprotein</fullName>
    </recommendedName>
</protein>
<name>A0A059FXB9_9PROT</name>
<gene>
    <name evidence="2" type="ORF">HHI_06289</name>
</gene>
<evidence type="ECO:0008006" key="4">
    <source>
        <dbReference type="Google" id="ProtNLM"/>
    </source>
</evidence>
<accession>A0A059FXB9</accession>
<evidence type="ECO:0000256" key="1">
    <source>
        <dbReference type="SAM" id="SignalP"/>
    </source>
</evidence>
<dbReference type="EMBL" id="ARYI01000004">
    <property type="protein sequence ID" value="KCZ95257.1"/>
    <property type="molecule type" value="Genomic_DNA"/>
</dbReference>
<dbReference type="RefSeq" id="WP_011647466.1">
    <property type="nucleotide sequence ID" value="NZ_ARYI01000004.1"/>
</dbReference>
<evidence type="ECO:0000313" key="3">
    <source>
        <dbReference type="Proteomes" id="UP000025061"/>
    </source>
</evidence>
<organism evidence="2 3">
    <name type="scientific">Hyphomonas hirschiana VP5</name>
    <dbReference type="NCBI Taxonomy" id="1280951"/>
    <lineage>
        <taxon>Bacteria</taxon>
        <taxon>Pseudomonadati</taxon>
        <taxon>Pseudomonadota</taxon>
        <taxon>Alphaproteobacteria</taxon>
        <taxon>Hyphomonadales</taxon>
        <taxon>Hyphomonadaceae</taxon>
        <taxon>Hyphomonas</taxon>
    </lineage>
</organism>
<dbReference type="PATRIC" id="fig|1280951.3.peg.1269"/>
<reference evidence="2 3" key="1">
    <citation type="submission" date="2013-04" db="EMBL/GenBank/DDBJ databases">
        <title>Hyphomonas hirschiana VP5 Genome Sequencing.</title>
        <authorList>
            <person name="Lai Q."/>
            <person name="Shao Z."/>
        </authorList>
    </citation>
    <scope>NUCLEOTIDE SEQUENCE [LARGE SCALE GENOMIC DNA]</scope>
    <source>
        <strain evidence="2 3">VP5</strain>
    </source>
</reference>
<feature type="chain" id="PRO_5001572969" description="Lipoprotein" evidence="1">
    <location>
        <begin position="28"/>
        <end position="184"/>
    </location>
</feature>
<keyword evidence="3" id="KW-1185">Reference proteome</keyword>
<proteinExistence type="predicted"/>
<dbReference type="Proteomes" id="UP000025061">
    <property type="component" value="Unassembled WGS sequence"/>
</dbReference>
<dbReference type="AlphaFoldDB" id="A0A059FXB9"/>
<keyword evidence="1" id="KW-0732">Signal</keyword>
<evidence type="ECO:0000313" key="2">
    <source>
        <dbReference type="EMBL" id="KCZ95257.1"/>
    </source>
</evidence>
<comment type="caution">
    <text evidence="2">The sequence shown here is derived from an EMBL/GenBank/DDBJ whole genome shotgun (WGS) entry which is preliminary data.</text>
</comment>
<feature type="signal peptide" evidence="1">
    <location>
        <begin position="1"/>
        <end position="27"/>
    </location>
</feature>
<sequence>MFFIPARMLCVAALTGIAFNTTQQAMAQVQSAPIGTIEASIGGKAYAGETRKVASEGTSTAGFRTFGPVVNLVLQAHDPQSERMMHNVLALDISVMGSDASASVTAGSVSYWPEGVGKPFYTSDEGGGETQVTFDTLSLDDGNANVSGRFTTTICAKESYFEEINMADCLPVEGTFETALLKEE</sequence>